<evidence type="ECO:0000313" key="4">
    <source>
        <dbReference type="Proteomes" id="UP000282435"/>
    </source>
</evidence>
<dbReference type="EMBL" id="CP034670">
    <property type="protein sequence ID" value="AZR59806.1"/>
    <property type="molecule type" value="Genomic_DNA"/>
</dbReference>
<dbReference type="Proteomes" id="UP000282435">
    <property type="component" value="Chromosome"/>
</dbReference>
<organism evidence="3 4">
    <name type="scientific">Eikenella corrodens</name>
    <dbReference type="NCBI Taxonomy" id="539"/>
    <lineage>
        <taxon>Bacteria</taxon>
        <taxon>Pseudomonadati</taxon>
        <taxon>Pseudomonadota</taxon>
        <taxon>Betaproteobacteria</taxon>
        <taxon>Neisseriales</taxon>
        <taxon>Neisseriaceae</taxon>
        <taxon>Eikenella</taxon>
    </lineage>
</organism>
<protein>
    <recommendedName>
        <fullName evidence="5">DUF4124 domain-containing protein</fullName>
    </recommendedName>
</protein>
<keyword evidence="2" id="KW-0732">Signal</keyword>
<evidence type="ECO:0000256" key="2">
    <source>
        <dbReference type="SAM" id="SignalP"/>
    </source>
</evidence>
<evidence type="ECO:0000256" key="1">
    <source>
        <dbReference type="SAM" id="MobiDB-lite"/>
    </source>
</evidence>
<dbReference type="RefSeq" id="WP_126983328.1">
    <property type="nucleotide sequence ID" value="NZ_CP034670.1"/>
</dbReference>
<accession>A0A3S9SJW8</accession>
<feature type="chain" id="PRO_5019039338" description="DUF4124 domain-containing protein" evidence="2">
    <location>
        <begin position="20"/>
        <end position="131"/>
    </location>
</feature>
<feature type="region of interest" description="Disordered" evidence="1">
    <location>
        <begin position="57"/>
        <end position="131"/>
    </location>
</feature>
<gene>
    <name evidence="3" type="ORF">ELB75_07085</name>
</gene>
<evidence type="ECO:0008006" key="5">
    <source>
        <dbReference type="Google" id="ProtNLM"/>
    </source>
</evidence>
<feature type="signal peptide" evidence="2">
    <location>
        <begin position="1"/>
        <end position="19"/>
    </location>
</feature>
<name>A0A3S9SJW8_EIKCO</name>
<evidence type="ECO:0000313" key="3">
    <source>
        <dbReference type="EMBL" id="AZR59806.1"/>
    </source>
</evidence>
<sequence length="131" mass="14236">MKRFLFGLVLCLLSVSVSAGRCQTKEMYADCGNDEKGVNHCRIKEFVGNEERLCEAPPEYKDKDGNYHFDGEGDGRLMLPPKEKQPKGEGKPSPAPPSTPIPSTRKCYSSGTINARPGSGCSKVSGDSLPR</sequence>
<dbReference type="AlphaFoldDB" id="A0A3S9SJW8"/>
<reference evidence="3 4" key="1">
    <citation type="submission" date="2018-12" db="EMBL/GenBank/DDBJ databases">
        <title>Genome sequencing of Eikenella corrodens KCOM 3110 (= JS217).</title>
        <authorList>
            <person name="Koo J.-K."/>
            <person name="Park S.-N."/>
            <person name="Lim Y.K."/>
        </authorList>
    </citation>
    <scope>NUCLEOTIDE SEQUENCE [LARGE SCALE GENOMIC DNA]</scope>
    <source>
        <strain evidence="3 4">KCOM 3110</strain>
    </source>
</reference>
<proteinExistence type="predicted"/>
<feature type="compositionally biased region" description="Basic and acidic residues" evidence="1">
    <location>
        <begin position="57"/>
        <end position="90"/>
    </location>
</feature>